<dbReference type="Pfam" id="PF18927">
    <property type="entry name" value="CrtO"/>
    <property type="match status" value="1"/>
</dbReference>
<dbReference type="AlphaFoldDB" id="V6IUT0"/>
<dbReference type="STRING" id="1395513.P343_14470"/>
<evidence type="ECO:0000313" key="14">
    <source>
        <dbReference type="EMBL" id="EST10923.1"/>
    </source>
</evidence>
<dbReference type="RefSeq" id="WP_023511122.1">
    <property type="nucleotide sequence ID" value="NZ_AWTC01000016.1"/>
</dbReference>
<keyword evidence="4 13" id="KW-0812">Transmembrane</keyword>
<reference evidence="14 15" key="1">
    <citation type="journal article" date="2013" name="Genome Announc.">
        <title>Genome Sequence of Sporolactobacillus laevolacticus DSM442, an Efficient Polymer-Grade D-Lactate Producer from Agricultural Waste Cottonseed as a Nitrogen Source.</title>
        <authorList>
            <person name="Wang H."/>
            <person name="Wang L."/>
            <person name="Ju J."/>
            <person name="Yu B."/>
            <person name="Ma Y."/>
        </authorList>
    </citation>
    <scope>NUCLEOTIDE SEQUENCE [LARGE SCALE GENOMIC DNA]</scope>
    <source>
        <strain evidence="14 15">DSM 442</strain>
    </source>
</reference>
<dbReference type="InterPro" id="IPR044021">
    <property type="entry name" value="CrtO"/>
</dbReference>
<comment type="similarity">
    <text evidence="10">Belongs to the acyltransferase CrtO family.</text>
</comment>
<sequence>MMHSLLLIHHLVVFLIISIVNTIISIKLPISFFHYDNWFFRGWGWEKNGQIYQDYIGVKKWKNRLPELSDFLSFLFTKRQMKQSGSEYLYRFVLETCRAELVHWSIIICSFIYAQRHYANVSIVIIVIAVALNLPYIIIQRYNRPRILRLLVNKKTTIKQVTINDLTTIHKDV</sequence>
<keyword evidence="15" id="KW-1185">Reference proteome</keyword>
<comment type="subcellular location">
    <subcellularLocation>
        <location evidence="1">Cell membrane</location>
        <topology evidence="1">Single-pass membrane protein</topology>
    </subcellularLocation>
</comment>
<keyword evidence="6 13" id="KW-1133">Transmembrane helix</keyword>
<evidence type="ECO:0000256" key="6">
    <source>
        <dbReference type="ARBA" id="ARBA00022989"/>
    </source>
</evidence>
<organism evidence="14 15">
    <name type="scientific">Sporolactobacillus laevolacticus DSM 442</name>
    <dbReference type="NCBI Taxonomy" id="1395513"/>
    <lineage>
        <taxon>Bacteria</taxon>
        <taxon>Bacillati</taxon>
        <taxon>Bacillota</taxon>
        <taxon>Bacilli</taxon>
        <taxon>Bacillales</taxon>
        <taxon>Sporolactobacillaceae</taxon>
        <taxon>Sporolactobacillus</taxon>
    </lineage>
</organism>
<keyword evidence="3" id="KW-0808">Transferase</keyword>
<evidence type="ECO:0000256" key="1">
    <source>
        <dbReference type="ARBA" id="ARBA00004162"/>
    </source>
</evidence>
<dbReference type="PATRIC" id="fig|1395513.3.peg.2938"/>
<evidence type="ECO:0000256" key="12">
    <source>
        <dbReference type="ARBA" id="ARBA00025324"/>
    </source>
</evidence>
<dbReference type="GO" id="GO:0016746">
    <property type="term" value="F:acyltransferase activity"/>
    <property type="evidence" value="ECO:0007669"/>
    <property type="project" value="UniProtKB-KW"/>
</dbReference>
<keyword evidence="2" id="KW-1003">Cell membrane</keyword>
<dbReference type="Proteomes" id="UP000018296">
    <property type="component" value="Unassembled WGS sequence"/>
</dbReference>
<name>V6IUT0_9BACL</name>
<evidence type="ECO:0000256" key="10">
    <source>
        <dbReference type="ARBA" id="ARBA00023603"/>
    </source>
</evidence>
<evidence type="ECO:0000256" key="7">
    <source>
        <dbReference type="ARBA" id="ARBA00023136"/>
    </source>
</evidence>
<gene>
    <name evidence="14" type="ORF">P343_14470</name>
</gene>
<evidence type="ECO:0000256" key="11">
    <source>
        <dbReference type="ARBA" id="ARBA00023667"/>
    </source>
</evidence>
<dbReference type="EMBL" id="AWTC01000016">
    <property type="protein sequence ID" value="EST10923.1"/>
    <property type="molecule type" value="Genomic_DNA"/>
</dbReference>
<evidence type="ECO:0000256" key="5">
    <source>
        <dbReference type="ARBA" id="ARBA00022729"/>
    </source>
</evidence>
<dbReference type="GO" id="GO:0005886">
    <property type="term" value="C:plasma membrane"/>
    <property type="evidence" value="ECO:0007669"/>
    <property type="project" value="UniProtKB-SubCell"/>
</dbReference>
<evidence type="ECO:0000256" key="13">
    <source>
        <dbReference type="SAM" id="Phobius"/>
    </source>
</evidence>
<feature type="transmembrane region" description="Helical" evidence="13">
    <location>
        <begin position="6"/>
        <end position="24"/>
    </location>
</feature>
<evidence type="ECO:0000256" key="9">
    <source>
        <dbReference type="ARBA" id="ARBA00023588"/>
    </source>
</evidence>
<comment type="pathway">
    <text evidence="9">Carotenoid biosynthesis; staphyloxanthin biosynthesis; staphyloxanthin from farnesyl diphosphate: step 5/5.</text>
</comment>
<evidence type="ECO:0000256" key="3">
    <source>
        <dbReference type="ARBA" id="ARBA00022679"/>
    </source>
</evidence>
<dbReference type="UniPathway" id="UPA00029">
    <property type="reaction ID" value="UER00560"/>
</dbReference>
<comment type="caution">
    <text evidence="14">The sequence shown here is derived from an EMBL/GenBank/DDBJ whole genome shotgun (WGS) entry which is preliminary data.</text>
</comment>
<keyword evidence="7 13" id="KW-0472">Membrane</keyword>
<evidence type="ECO:0000256" key="8">
    <source>
        <dbReference type="ARBA" id="ARBA00023315"/>
    </source>
</evidence>
<evidence type="ECO:0000256" key="4">
    <source>
        <dbReference type="ARBA" id="ARBA00022692"/>
    </source>
</evidence>
<comment type="function">
    <text evidence="12">Catalyzes the acylation of glycosyl-4,4'-diaponeurosporenoate, i.e. the esterification of glucose at the C6'' position with the carboxyl group of the C(15) fatty acid 12-methyltetradecanoic acid, to yield staphyloxanthin. This is the last step in the biosynthesis of this orange pigment, present in most staphylococci strains.</text>
</comment>
<evidence type="ECO:0000256" key="2">
    <source>
        <dbReference type="ARBA" id="ARBA00022475"/>
    </source>
</evidence>
<dbReference type="eggNOG" id="ENOG503340V">
    <property type="taxonomic scope" value="Bacteria"/>
</dbReference>
<keyword evidence="5" id="KW-0732">Signal</keyword>
<accession>V6IUT0</accession>
<feature type="transmembrane region" description="Helical" evidence="13">
    <location>
        <begin position="119"/>
        <end position="139"/>
    </location>
</feature>
<proteinExistence type="inferred from homology"/>
<keyword evidence="8" id="KW-0012">Acyltransferase</keyword>
<protein>
    <recommendedName>
        <fullName evidence="11">Glycosyl-4,4'-diaponeurosporenoate acyltransferase</fullName>
    </recommendedName>
</protein>
<evidence type="ECO:0000313" key="15">
    <source>
        <dbReference type="Proteomes" id="UP000018296"/>
    </source>
</evidence>